<protein>
    <recommendedName>
        <fullName evidence="5">DUF998 domain-containing protein</fullName>
    </recommendedName>
</protein>
<gene>
    <name evidence="3" type="ORF">G3M78_07065</name>
</gene>
<keyword evidence="1" id="KW-0472">Membrane</keyword>
<evidence type="ECO:0000313" key="4">
    <source>
        <dbReference type="Proteomes" id="UP000594464"/>
    </source>
</evidence>
<keyword evidence="1" id="KW-0812">Transmembrane</keyword>
<proteinExistence type="predicted"/>
<evidence type="ECO:0000256" key="1">
    <source>
        <dbReference type="SAM" id="Phobius"/>
    </source>
</evidence>
<reference evidence="4" key="1">
    <citation type="submission" date="2020-02" db="EMBL/GenBank/DDBJ databases">
        <title>Genomic and physiological characterization of two novel Nitrospinaceae genera.</title>
        <authorList>
            <person name="Mueller A.J."/>
            <person name="Jung M.-Y."/>
            <person name="Strachan C.R."/>
            <person name="Herbold C.W."/>
            <person name="Kirkegaard R.H."/>
            <person name="Daims H."/>
        </authorList>
    </citation>
    <scope>NUCLEOTIDE SEQUENCE [LARGE SCALE GENOMIC DNA]</scope>
</reference>
<accession>A0A7T0G3E4</accession>
<feature type="signal peptide" evidence="2">
    <location>
        <begin position="1"/>
        <end position="28"/>
    </location>
</feature>
<feature type="transmembrane region" description="Helical" evidence="1">
    <location>
        <begin position="130"/>
        <end position="154"/>
    </location>
</feature>
<dbReference type="EMBL" id="CP048620">
    <property type="protein sequence ID" value="QPJ65161.1"/>
    <property type="molecule type" value="Genomic_DNA"/>
</dbReference>
<feature type="transmembrane region" description="Helical" evidence="1">
    <location>
        <begin position="166"/>
        <end position="188"/>
    </location>
</feature>
<keyword evidence="2" id="KW-0732">Signal</keyword>
<dbReference type="KEGG" id="nva:G3M78_07065"/>
<feature type="transmembrane region" description="Helical" evidence="1">
    <location>
        <begin position="78"/>
        <end position="95"/>
    </location>
</feature>
<feature type="chain" id="PRO_5032630940" description="DUF998 domain-containing protein" evidence="2">
    <location>
        <begin position="29"/>
        <end position="229"/>
    </location>
</feature>
<dbReference type="Proteomes" id="UP000594464">
    <property type="component" value="Chromosome"/>
</dbReference>
<feature type="transmembrane region" description="Helical" evidence="1">
    <location>
        <begin position="47"/>
        <end position="66"/>
    </location>
</feature>
<dbReference type="AlphaFoldDB" id="A0A7T0G3E4"/>
<keyword evidence="1" id="KW-1133">Transmembrane helix</keyword>
<evidence type="ECO:0000256" key="2">
    <source>
        <dbReference type="SAM" id="SignalP"/>
    </source>
</evidence>
<organism evidence="3 4">
    <name type="scientific">Candidatus Nitrohelix vancouverensis</name>
    <dbReference type="NCBI Taxonomy" id="2705534"/>
    <lineage>
        <taxon>Bacteria</taxon>
        <taxon>Pseudomonadati</taxon>
        <taxon>Nitrospinota/Tectimicrobiota group</taxon>
        <taxon>Nitrospinota</taxon>
        <taxon>Nitrospinia</taxon>
        <taxon>Nitrospinales</taxon>
        <taxon>Nitrospinaceae</taxon>
        <taxon>Candidatus Nitrohelix</taxon>
    </lineage>
</organism>
<evidence type="ECO:0000313" key="3">
    <source>
        <dbReference type="EMBL" id="QPJ65161.1"/>
    </source>
</evidence>
<sequence length="229" mass="25208">MKTLPTKTILCVLLACDLLFLLLHSAYADHSQIGTLIDLGGEGNLPTWYSSFKFTLAAIAALACGYDSAQRSPRENNFSVYGWFAVAVLMLAMSADETGQVHETATRWIMQSEGGQNLRDYFGVSEAGGALLWVVLLSPLLLGIGGALCIFYYLQFRSTPHLFKWAVVMTALFVFAAVLETVQAKLFGSAIDAQSLSRYKTLSNIEEMSELAGSSLLVWIHISFFKERQ</sequence>
<evidence type="ECO:0008006" key="5">
    <source>
        <dbReference type="Google" id="ProtNLM"/>
    </source>
</evidence>
<name>A0A7T0G3E4_9BACT</name>